<reference evidence="1" key="1">
    <citation type="submission" date="2014-09" db="EMBL/GenBank/DDBJ databases">
        <authorList>
            <person name="Magalhaes I.L.F."/>
            <person name="Oliveira U."/>
            <person name="Santos F.R."/>
            <person name="Vidigal T.H.D.A."/>
            <person name="Brescovit A.D."/>
            <person name="Santos A.J."/>
        </authorList>
    </citation>
    <scope>NUCLEOTIDE SEQUENCE</scope>
    <source>
        <tissue evidence="1">Shoot tissue taken approximately 20 cm above the soil surface</tissue>
    </source>
</reference>
<dbReference type="AlphaFoldDB" id="A0A0A9B1D1"/>
<reference evidence="1" key="2">
    <citation type="journal article" date="2015" name="Data Brief">
        <title>Shoot transcriptome of the giant reed, Arundo donax.</title>
        <authorList>
            <person name="Barrero R.A."/>
            <person name="Guerrero F.D."/>
            <person name="Moolhuijzen P."/>
            <person name="Goolsby J.A."/>
            <person name="Tidwell J."/>
            <person name="Bellgard S.E."/>
            <person name="Bellgard M.I."/>
        </authorList>
    </citation>
    <scope>NUCLEOTIDE SEQUENCE</scope>
    <source>
        <tissue evidence="1">Shoot tissue taken approximately 20 cm above the soil surface</tissue>
    </source>
</reference>
<evidence type="ECO:0000313" key="1">
    <source>
        <dbReference type="EMBL" id="JAD54990.1"/>
    </source>
</evidence>
<name>A0A0A9B1D1_ARUDO</name>
<sequence length="23" mass="2633">MITKAQHLGEPSRGEVQWYFALA</sequence>
<organism evidence="1">
    <name type="scientific">Arundo donax</name>
    <name type="common">Giant reed</name>
    <name type="synonym">Donax arundinaceus</name>
    <dbReference type="NCBI Taxonomy" id="35708"/>
    <lineage>
        <taxon>Eukaryota</taxon>
        <taxon>Viridiplantae</taxon>
        <taxon>Streptophyta</taxon>
        <taxon>Embryophyta</taxon>
        <taxon>Tracheophyta</taxon>
        <taxon>Spermatophyta</taxon>
        <taxon>Magnoliopsida</taxon>
        <taxon>Liliopsida</taxon>
        <taxon>Poales</taxon>
        <taxon>Poaceae</taxon>
        <taxon>PACMAD clade</taxon>
        <taxon>Arundinoideae</taxon>
        <taxon>Arundineae</taxon>
        <taxon>Arundo</taxon>
    </lineage>
</organism>
<dbReference type="EMBL" id="GBRH01242905">
    <property type="protein sequence ID" value="JAD54990.1"/>
    <property type="molecule type" value="Transcribed_RNA"/>
</dbReference>
<protein>
    <submittedName>
        <fullName evidence="1">Uncharacterized protein</fullName>
    </submittedName>
</protein>
<proteinExistence type="predicted"/>
<accession>A0A0A9B1D1</accession>